<evidence type="ECO:0000259" key="4">
    <source>
        <dbReference type="PROSITE" id="PS50948"/>
    </source>
</evidence>
<dbReference type="Gene3D" id="3.20.20.300">
    <property type="entry name" value="Glycoside hydrolase, family 3, N-terminal domain"/>
    <property type="match status" value="1"/>
</dbReference>
<dbReference type="SUPFAM" id="SSF52279">
    <property type="entry name" value="Beta-D-glucan exohydrolase, C-terminal domain"/>
    <property type="match status" value="1"/>
</dbReference>
<dbReference type="InterPro" id="IPR051915">
    <property type="entry name" value="Cellulose_Degrad_GH3"/>
</dbReference>
<evidence type="ECO:0000256" key="1">
    <source>
        <dbReference type="ARBA" id="ARBA00022801"/>
    </source>
</evidence>
<feature type="chain" id="PRO_5005189794" description="Apple domain-containing protein" evidence="3">
    <location>
        <begin position="22"/>
        <end position="857"/>
    </location>
</feature>
<name>A0A0G4GC70_VITBC</name>
<dbReference type="InterPro" id="IPR001764">
    <property type="entry name" value="Glyco_hydro_3_N"/>
</dbReference>
<dbReference type="InterPro" id="IPR002772">
    <property type="entry name" value="Glyco_hydro_3_C"/>
</dbReference>
<sequence>MRVTMAFRPTVLMLAVVLAASDNIRDRPIAADRVLEDQRCSAEQKHCQKCGKAANGQEVCELCEAAFFLRGTNCAHIYQCGVLSDVVIGEGQANDVAQAGLVSSFAECHHQCATTPKCQALSFYIDGRCVLKDGSALKKMSFELGVKSARLDCEKVDDVVRRGCQLSRCGMCGEREGDCLQCRSGFIRNAEGKCEFEHDEDVEWPNISSPTYSKLETIRDEVARVVGQMTIEQKIGQMTMAIQYGLSPIDMKANYIGSYHEGGDADIGDNSAQEWVRLSDRYWNATTDVDDAVIHPLHGLDAVHGHGNVPTATLFPHNIGLGCANESALMREIGKITAKEMVATGVDWAFAPSHAVAQNWRWGRTYESFSQIPETVERLARELVTGLQGDPASLFLGEENVLACAKHFGGDGGTQGGLDKGDFRGRLQELKDTHVSPYFGSIQEGVLTIMASFNSWNGVKAHGNEFLLRDVLKRKLGFSGLVVGDWWGHEEVEGCSRFLCEQAVEAGVDVMMVVGDWKKYIPNTISSAKKGGITAEKIDDSVTRILTVKALYGAMTTPALRAAGIKERASPSQRPGAGQLSVLETAEHRETAREAVRKSLVMLKNGVKGATGKPIPLSTTGKYLVAGRCADNIGLQNGGWTKDWQGSANYPNHLFGRISESIYEGFKKATEGGGSATLYQIRDGEIPDLSSYDALIFCTGEDPYSEYLGDRHWPASMEFGMSAVGVPERQFLNEVRIKYPSLTIVTILCSGRPLYMNEEMNLSDAFIAAWLPGTQGGGVADVLFGKNDFVGKLSFQWPLDPCLTTQYNGTHGDDPPFSNLMLPIGYGLAYDDESPIPTLKVDHLRTCTNHVRTKTKI</sequence>
<reference evidence="5 6" key="1">
    <citation type="submission" date="2014-11" db="EMBL/GenBank/DDBJ databases">
        <authorList>
            <person name="Zhu J."/>
            <person name="Qi W."/>
            <person name="Song R."/>
        </authorList>
    </citation>
    <scope>NUCLEOTIDE SEQUENCE [LARGE SCALE GENOMIC DNA]</scope>
</reference>
<evidence type="ECO:0000256" key="2">
    <source>
        <dbReference type="ARBA" id="ARBA00023295"/>
    </source>
</evidence>
<keyword evidence="6" id="KW-1185">Reference proteome</keyword>
<dbReference type="PANTHER" id="PTHR30620">
    <property type="entry name" value="PERIPLASMIC BETA-GLUCOSIDASE-RELATED"/>
    <property type="match status" value="1"/>
</dbReference>
<gene>
    <name evidence="5" type="ORF">Vbra_913</name>
</gene>
<feature type="domain" description="Apple" evidence="4">
    <location>
        <begin position="80"/>
        <end position="153"/>
    </location>
</feature>
<dbReference type="VEuPathDB" id="CryptoDB:Vbra_913"/>
<proteinExistence type="predicted"/>
<dbReference type="InterPro" id="IPR003609">
    <property type="entry name" value="Pan_app"/>
</dbReference>
<dbReference type="InterPro" id="IPR036881">
    <property type="entry name" value="Glyco_hydro_3_C_sf"/>
</dbReference>
<dbReference type="Proteomes" id="UP000041254">
    <property type="component" value="Unassembled WGS sequence"/>
</dbReference>
<evidence type="ECO:0000313" key="6">
    <source>
        <dbReference type="Proteomes" id="UP000041254"/>
    </source>
</evidence>
<dbReference type="InterPro" id="IPR017853">
    <property type="entry name" value="GH"/>
</dbReference>
<dbReference type="Pfam" id="PF01915">
    <property type="entry name" value="Glyco_hydro_3_C"/>
    <property type="match status" value="1"/>
</dbReference>
<dbReference type="Pfam" id="PF00933">
    <property type="entry name" value="Glyco_hydro_3"/>
    <property type="match status" value="1"/>
</dbReference>
<dbReference type="InterPro" id="IPR036962">
    <property type="entry name" value="Glyco_hydro_3_N_sf"/>
</dbReference>
<dbReference type="OMA" id="ISWQGIG"/>
<dbReference type="PRINTS" id="PR00133">
    <property type="entry name" value="GLHYDRLASE3"/>
</dbReference>
<keyword evidence="1" id="KW-0378">Hydrolase</keyword>
<protein>
    <recommendedName>
        <fullName evidence="4">Apple domain-containing protein</fullName>
    </recommendedName>
</protein>
<feature type="signal peptide" evidence="3">
    <location>
        <begin position="1"/>
        <end position="21"/>
    </location>
</feature>
<dbReference type="InParanoid" id="A0A0G4GC70"/>
<dbReference type="PROSITE" id="PS50948">
    <property type="entry name" value="PAN"/>
    <property type="match status" value="1"/>
</dbReference>
<dbReference type="EMBL" id="CDMY01000620">
    <property type="protein sequence ID" value="CEM26566.1"/>
    <property type="molecule type" value="Genomic_DNA"/>
</dbReference>
<accession>A0A0G4GC70</accession>
<dbReference type="SUPFAM" id="SSF51445">
    <property type="entry name" value="(Trans)glycosidases"/>
    <property type="match status" value="1"/>
</dbReference>
<keyword evidence="2" id="KW-0326">Glycosidase</keyword>
<dbReference type="OrthoDB" id="416222at2759"/>
<evidence type="ECO:0000313" key="5">
    <source>
        <dbReference type="EMBL" id="CEM26566.1"/>
    </source>
</evidence>
<dbReference type="AlphaFoldDB" id="A0A0G4GC70"/>
<dbReference type="PhylomeDB" id="A0A0G4GC70"/>
<dbReference type="PANTHER" id="PTHR30620:SF77">
    <property type="entry name" value="LYSOSOMAL BETA GLUCOSIDASE-LIKE"/>
    <property type="match status" value="1"/>
</dbReference>
<dbReference type="Gene3D" id="3.50.4.10">
    <property type="entry name" value="Hepatocyte Growth Factor"/>
    <property type="match status" value="1"/>
</dbReference>
<keyword evidence="3" id="KW-0732">Signal</keyword>
<evidence type="ECO:0000256" key="3">
    <source>
        <dbReference type="SAM" id="SignalP"/>
    </source>
</evidence>
<dbReference type="STRING" id="1169540.A0A0G4GC70"/>
<dbReference type="GO" id="GO:0008422">
    <property type="term" value="F:beta-glucosidase activity"/>
    <property type="evidence" value="ECO:0007669"/>
    <property type="project" value="TreeGrafter"/>
</dbReference>
<dbReference type="Gene3D" id="3.40.50.1700">
    <property type="entry name" value="Glycoside hydrolase family 3 C-terminal domain"/>
    <property type="match status" value="1"/>
</dbReference>
<organism evidence="5 6">
    <name type="scientific">Vitrella brassicaformis (strain CCMP3155)</name>
    <dbReference type="NCBI Taxonomy" id="1169540"/>
    <lineage>
        <taxon>Eukaryota</taxon>
        <taxon>Sar</taxon>
        <taxon>Alveolata</taxon>
        <taxon>Colpodellida</taxon>
        <taxon>Vitrellaceae</taxon>
        <taxon>Vitrella</taxon>
    </lineage>
</organism>
<dbReference type="GO" id="GO:0009251">
    <property type="term" value="P:glucan catabolic process"/>
    <property type="evidence" value="ECO:0007669"/>
    <property type="project" value="TreeGrafter"/>
</dbReference>